<dbReference type="AlphaFoldDB" id="A0A8J5MW61"/>
<dbReference type="Proteomes" id="UP000747542">
    <property type="component" value="Unassembled WGS sequence"/>
</dbReference>
<evidence type="ECO:0000313" key="2">
    <source>
        <dbReference type="Proteomes" id="UP000747542"/>
    </source>
</evidence>
<gene>
    <name evidence="1" type="ORF">Hamer_G011980</name>
</gene>
<proteinExistence type="predicted"/>
<sequence length="29" mass="3352">MTSITCWRCGRLQGSGIIYPKTVTYNCWI</sequence>
<dbReference type="EMBL" id="JAHLQT010023139">
    <property type="protein sequence ID" value="KAG7166043.1"/>
    <property type="molecule type" value="Genomic_DNA"/>
</dbReference>
<protein>
    <submittedName>
        <fullName evidence="1">Uncharacterized protein</fullName>
    </submittedName>
</protein>
<reference evidence="1" key="1">
    <citation type="journal article" date="2021" name="Sci. Adv.">
        <title>The American lobster genome reveals insights on longevity, neural, and immune adaptations.</title>
        <authorList>
            <person name="Polinski J.M."/>
            <person name="Zimin A.V."/>
            <person name="Clark K.F."/>
            <person name="Kohn A.B."/>
            <person name="Sadowski N."/>
            <person name="Timp W."/>
            <person name="Ptitsyn A."/>
            <person name="Khanna P."/>
            <person name="Romanova D.Y."/>
            <person name="Williams P."/>
            <person name="Greenwood S.J."/>
            <person name="Moroz L.L."/>
            <person name="Walt D.R."/>
            <person name="Bodnar A.G."/>
        </authorList>
    </citation>
    <scope>NUCLEOTIDE SEQUENCE</scope>
    <source>
        <strain evidence="1">GMGI-L3</strain>
    </source>
</reference>
<organism evidence="1 2">
    <name type="scientific">Homarus americanus</name>
    <name type="common">American lobster</name>
    <dbReference type="NCBI Taxonomy" id="6706"/>
    <lineage>
        <taxon>Eukaryota</taxon>
        <taxon>Metazoa</taxon>
        <taxon>Ecdysozoa</taxon>
        <taxon>Arthropoda</taxon>
        <taxon>Crustacea</taxon>
        <taxon>Multicrustacea</taxon>
        <taxon>Malacostraca</taxon>
        <taxon>Eumalacostraca</taxon>
        <taxon>Eucarida</taxon>
        <taxon>Decapoda</taxon>
        <taxon>Pleocyemata</taxon>
        <taxon>Astacidea</taxon>
        <taxon>Nephropoidea</taxon>
        <taxon>Nephropidae</taxon>
        <taxon>Homarus</taxon>
    </lineage>
</organism>
<name>A0A8J5MW61_HOMAM</name>
<keyword evidence="2" id="KW-1185">Reference proteome</keyword>
<accession>A0A8J5MW61</accession>
<evidence type="ECO:0000313" key="1">
    <source>
        <dbReference type="EMBL" id="KAG7166043.1"/>
    </source>
</evidence>
<comment type="caution">
    <text evidence="1">The sequence shown here is derived from an EMBL/GenBank/DDBJ whole genome shotgun (WGS) entry which is preliminary data.</text>
</comment>